<comment type="caution">
    <text evidence="2">The sequence shown here is derived from an EMBL/GenBank/DDBJ whole genome shotgun (WGS) entry which is preliminary data.</text>
</comment>
<accession>A0A1S1PT22</accession>
<sequence>MAGRDIDYDRPTLIGCGRCDVRWTALTAAHCPTCHETFVGYAGFDAHRDSGRCLAPGEAGLRSDGGYWRREDERSPGRLVTIPRQVTTDTVARPA</sequence>
<feature type="domain" description="Phage FDXHR zinc binding" evidence="1">
    <location>
        <begin position="14"/>
        <end position="58"/>
    </location>
</feature>
<dbReference type="Proteomes" id="UP000179769">
    <property type="component" value="Unassembled WGS sequence"/>
</dbReference>
<dbReference type="InterPro" id="IPR058158">
    <property type="entry name" value="Phage_zn-bd_3"/>
</dbReference>
<dbReference type="RefSeq" id="WP_018503211.1">
    <property type="nucleotide sequence ID" value="NZ_JBFLUH010000001.1"/>
</dbReference>
<dbReference type="Pfam" id="PF24071">
    <property type="entry name" value="Phage_zn_bind_3"/>
    <property type="match status" value="1"/>
</dbReference>
<gene>
    <name evidence="2" type="ORF">BBK14_06115</name>
</gene>
<dbReference type="OrthoDB" id="4273840at2"/>
<evidence type="ECO:0000313" key="2">
    <source>
        <dbReference type="EMBL" id="OHV24419.1"/>
    </source>
</evidence>
<reference evidence="3" key="1">
    <citation type="submission" date="2016-07" db="EMBL/GenBank/DDBJ databases">
        <title>Frankia sp. NRRL B-16219 Genome sequencing.</title>
        <authorList>
            <person name="Ghodhbane-Gtari F."/>
            <person name="Swanson E."/>
            <person name="Gueddou A."/>
            <person name="Louati M."/>
            <person name="Nouioui I."/>
            <person name="Hezbri K."/>
            <person name="Abebe-Akele F."/>
            <person name="Simpson S."/>
            <person name="Morris K."/>
            <person name="Thomas K."/>
            <person name="Gtari M."/>
            <person name="Tisa L.S."/>
        </authorList>
    </citation>
    <scope>NUCLEOTIDE SEQUENCE [LARGE SCALE GENOMIC DNA]</scope>
    <source>
        <strain evidence="3">NRRL B-16219</strain>
    </source>
</reference>
<proteinExistence type="predicted"/>
<dbReference type="AlphaFoldDB" id="A0A1S1PT22"/>
<evidence type="ECO:0000313" key="3">
    <source>
        <dbReference type="Proteomes" id="UP000179769"/>
    </source>
</evidence>
<name>A0A1S1PT22_9ACTN</name>
<protein>
    <recommendedName>
        <fullName evidence="1">Phage FDXHR zinc binding domain-containing protein</fullName>
    </recommendedName>
</protein>
<evidence type="ECO:0000259" key="1">
    <source>
        <dbReference type="Pfam" id="PF24071"/>
    </source>
</evidence>
<dbReference type="EMBL" id="MAXA01000235">
    <property type="protein sequence ID" value="OHV24419.1"/>
    <property type="molecule type" value="Genomic_DNA"/>
</dbReference>
<keyword evidence="3" id="KW-1185">Reference proteome</keyword>
<organism evidence="2 3">
    <name type="scientific">Parafrankia soli</name>
    <dbReference type="NCBI Taxonomy" id="2599596"/>
    <lineage>
        <taxon>Bacteria</taxon>
        <taxon>Bacillati</taxon>
        <taxon>Actinomycetota</taxon>
        <taxon>Actinomycetes</taxon>
        <taxon>Frankiales</taxon>
        <taxon>Frankiaceae</taxon>
        <taxon>Parafrankia</taxon>
    </lineage>
</organism>